<name>A0ABR8CAC0_9CYAN</name>
<evidence type="ECO:0000256" key="1">
    <source>
        <dbReference type="SAM" id="MobiDB-lite"/>
    </source>
</evidence>
<reference evidence="3 4" key="1">
    <citation type="journal article" date="2020" name="ISME J.">
        <title>Comparative genomics reveals insights into cyanobacterial evolution and habitat adaptation.</title>
        <authorList>
            <person name="Chen M.Y."/>
            <person name="Teng W.K."/>
            <person name="Zhao L."/>
            <person name="Hu C.X."/>
            <person name="Zhou Y.K."/>
            <person name="Han B.P."/>
            <person name="Song L.R."/>
            <person name="Shu W.S."/>
        </authorList>
    </citation>
    <scope>NUCLEOTIDE SEQUENCE [LARGE SCALE GENOMIC DNA]</scope>
    <source>
        <strain evidence="3 4">FACHB-1050</strain>
    </source>
</reference>
<dbReference type="RefSeq" id="WP_190578464.1">
    <property type="nucleotide sequence ID" value="NZ_CAWPQU010000010.1"/>
</dbReference>
<feature type="chain" id="PRO_5046818397" evidence="2">
    <location>
        <begin position="31"/>
        <end position="158"/>
    </location>
</feature>
<feature type="region of interest" description="Disordered" evidence="1">
    <location>
        <begin position="56"/>
        <end position="98"/>
    </location>
</feature>
<evidence type="ECO:0000256" key="2">
    <source>
        <dbReference type="SAM" id="SignalP"/>
    </source>
</evidence>
<comment type="caution">
    <text evidence="3">The sequence shown here is derived from an EMBL/GenBank/DDBJ whole genome shotgun (WGS) entry which is preliminary data.</text>
</comment>
<organism evidence="3 4">
    <name type="scientific">Phormidium tenue FACHB-1050</name>
    <dbReference type="NCBI Taxonomy" id="2692857"/>
    <lineage>
        <taxon>Bacteria</taxon>
        <taxon>Bacillati</taxon>
        <taxon>Cyanobacteriota</taxon>
        <taxon>Cyanophyceae</taxon>
        <taxon>Oscillatoriophycideae</taxon>
        <taxon>Oscillatoriales</taxon>
        <taxon>Oscillatoriaceae</taxon>
        <taxon>Phormidium</taxon>
    </lineage>
</organism>
<feature type="signal peptide" evidence="2">
    <location>
        <begin position="1"/>
        <end position="30"/>
    </location>
</feature>
<evidence type="ECO:0000313" key="4">
    <source>
        <dbReference type="Proteomes" id="UP000618445"/>
    </source>
</evidence>
<keyword evidence="4" id="KW-1185">Reference proteome</keyword>
<gene>
    <name evidence="3" type="ORF">H6G05_12360</name>
</gene>
<keyword evidence="2" id="KW-0732">Signal</keyword>
<accession>A0ABR8CAC0</accession>
<dbReference type="EMBL" id="JACJQY010000018">
    <property type="protein sequence ID" value="MBD2317634.1"/>
    <property type="molecule type" value="Genomic_DNA"/>
</dbReference>
<protein>
    <submittedName>
        <fullName evidence="3">Uncharacterized protein</fullName>
    </submittedName>
</protein>
<feature type="compositionally biased region" description="Polar residues" evidence="1">
    <location>
        <begin position="57"/>
        <end position="83"/>
    </location>
</feature>
<sequence length="158" mass="17241">MKVAQFLKRFMIIVFVCGLIAFANVTPAIASQDNQIIDNLTMPNIQKKAEDALKGSTYDTNQEYTSDDGSNQGLNEIQGTSDFNKMKRSSNEDTPPVVKQVEKALYKAGDKMSSAKDNTFYKAGDAASFVKDKAGDVLNTLTDKATDTAKAIKNKVKS</sequence>
<dbReference type="Proteomes" id="UP000618445">
    <property type="component" value="Unassembled WGS sequence"/>
</dbReference>
<proteinExistence type="predicted"/>
<evidence type="ECO:0000313" key="3">
    <source>
        <dbReference type="EMBL" id="MBD2317634.1"/>
    </source>
</evidence>